<comment type="caution">
    <text evidence="1">The sequence shown here is derived from an EMBL/GenBank/DDBJ whole genome shotgun (WGS) entry which is preliminary data.</text>
</comment>
<gene>
    <name evidence="1" type="ORF">AVEN_177967_1</name>
</gene>
<dbReference type="EMBL" id="BGPR01003797">
    <property type="protein sequence ID" value="GBM92539.1"/>
    <property type="molecule type" value="Genomic_DNA"/>
</dbReference>
<protein>
    <recommendedName>
        <fullName evidence="3">Histone-lysine N-methyltransferase SETMAR</fullName>
    </recommendedName>
</protein>
<evidence type="ECO:0008006" key="3">
    <source>
        <dbReference type="Google" id="ProtNLM"/>
    </source>
</evidence>
<proteinExistence type="predicted"/>
<name>A0A4Y2JSV4_ARAVE</name>
<keyword evidence="2" id="KW-1185">Reference proteome</keyword>
<dbReference type="AlphaFoldDB" id="A0A4Y2JSV4"/>
<accession>A0A4Y2JSV4</accession>
<reference evidence="1 2" key="1">
    <citation type="journal article" date="2019" name="Sci. Rep.">
        <title>Orb-weaving spider Araneus ventricosus genome elucidates the spidroin gene catalogue.</title>
        <authorList>
            <person name="Kono N."/>
            <person name="Nakamura H."/>
            <person name="Ohtoshi R."/>
            <person name="Moran D.A.P."/>
            <person name="Shinohara A."/>
            <person name="Yoshida Y."/>
            <person name="Fujiwara M."/>
            <person name="Mori M."/>
            <person name="Tomita M."/>
            <person name="Arakawa K."/>
        </authorList>
    </citation>
    <scope>NUCLEOTIDE SEQUENCE [LARGE SCALE GENOMIC DNA]</scope>
</reference>
<sequence>MEMLLLIGDITWFLPIFSDNEEPLYLRRPNAIHKESSGLLQHGVETSEGNSTETSRAIRGIVFHHNTARPHAARLTEEKIDEFRWQLLQNSEELA</sequence>
<dbReference type="Proteomes" id="UP000499080">
    <property type="component" value="Unassembled WGS sequence"/>
</dbReference>
<evidence type="ECO:0000313" key="2">
    <source>
        <dbReference type="Proteomes" id="UP000499080"/>
    </source>
</evidence>
<evidence type="ECO:0000313" key="1">
    <source>
        <dbReference type="EMBL" id="GBM92539.1"/>
    </source>
</evidence>
<organism evidence="1 2">
    <name type="scientific">Araneus ventricosus</name>
    <name type="common">Orbweaver spider</name>
    <name type="synonym">Epeira ventricosa</name>
    <dbReference type="NCBI Taxonomy" id="182803"/>
    <lineage>
        <taxon>Eukaryota</taxon>
        <taxon>Metazoa</taxon>
        <taxon>Ecdysozoa</taxon>
        <taxon>Arthropoda</taxon>
        <taxon>Chelicerata</taxon>
        <taxon>Arachnida</taxon>
        <taxon>Araneae</taxon>
        <taxon>Araneomorphae</taxon>
        <taxon>Entelegynae</taxon>
        <taxon>Araneoidea</taxon>
        <taxon>Araneidae</taxon>
        <taxon>Araneus</taxon>
    </lineage>
</organism>